<dbReference type="Proteomes" id="UP000199651">
    <property type="component" value="Unassembled WGS sequence"/>
</dbReference>
<dbReference type="GO" id="GO:0000976">
    <property type="term" value="F:transcription cis-regulatory region binding"/>
    <property type="evidence" value="ECO:0007669"/>
    <property type="project" value="TreeGrafter"/>
</dbReference>
<reference evidence="5" key="1">
    <citation type="submission" date="2016-10" db="EMBL/GenBank/DDBJ databases">
        <authorList>
            <person name="Varghese N."/>
            <person name="Submissions S."/>
        </authorList>
    </citation>
    <scope>NUCLEOTIDE SEQUENCE [LARGE SCALE GENOMIC DNA]</scope>
    <source>
        <strain evidence="5">IBRC-M 10655</strain>
    </source>
</reference>
<dbReference type="PROSITE" id="PS50977">
    <property type="entry name" value="HTH_TETR_2"/>
    <property type="match status" value="1"/>
</dbReference>
<dbReference type="SUPFAM" id="SSF46689">
    <property type="entry name" value="Homeodomain-like"/>
    <property type="match status" value="1"/>
</dbReference>
<proteinExistence type="predicted"/>
<protein>
    <submittedName>
        <fullName evidence="4">DNA-binding transcriptional regulator, AcrR family</fullName>
    </submittedName>
</protein>
<dbReference type="PANTHER" id="PTHR30055:SF226">
    <property type="entry name" value="HTH-TYPE TRANSCRIPTIONAL REGULATOR PKSA"/>
    <property type="match status" value="1"/>
</dbReference>
<dbReference type="PANTHER" id="PTHR30055">
    <property type="entry name" value="HTH-TYPE TRANSCRIPTIONAL REGULATOR RUTR"/>
    <property type="match status" value="1"/>
</dbReference>
<dbReference type="GO" id="GO:0003700">
    <property type="term" value="F:DNA-binding transcription factor activity"/>
    <property type="evidence" value="ECO:0007669"/>
    <property type="project" value="TreeGrafter"/>
</dbReference>
<evidence type="ECO:0000313" key="5">
    <source>
        <dbReference type="Proteomes" id="UP000199651"/>
    </source>
</evidence>
<feature type="DNA-binding region" description="H-T-H motif" evidence="2">
    <location>
        <begin position="42"/>
        <end position="61"/>
    </location>
</feature>
<keyword evidence="5" id="KW-1185">Reference proteome</keyword>
<feature type="domain" description="HTH tetR-type" evidence="3">
    <location>
        <begin position="19"/>
        <end position="79"/>
    </location>
</feature>
<dbReference type="InterPro" id="IPR001647">
    <property type="entry name" value="HTH_TetR"/>
</dbReference>
<dbReference type="EMBL" id="FNJB01000019">
    <property type="protein sequence ID" value="SDP87451.1"/>
    <property type="molecule type" value="Genomic_DNA"/>
</dbReference>
<accession>A0A1H0WA93</accession>
<dbReference type="PRINTS" id="PR00455">
    <property type="entry name" value="HTHTETR"/>
</dbReference>
<dbReference type="STRING" id="504798.SAMN05421871_11579"/>
<dbReference type="Pfam" id="PF00440">
    <property type="entry name" value="TetR_N"/>
    <property type="match status" value="1"/>
</dbReference>
<organism evidence="4 5">
    <name type="scientific">Actinokineospora alba</name>
    <dbReference type="NCBI Taxonomy" id="504798"/>
    <lineage>
        <taxon>Bacteria</taxon>
        <taxon>Bacillati</taxon>
        <taxon>Actinomycetota</taxon>
        <taxon>Actinomycetes</taxon>
        <taxon>Pseudonocardiales</taxon>
        <taxon>Pseudonocardiaceae</taxon>
        <taxon>Actinokineospora</taxon>
    </lineage>
</organism>
<evidence type="ECO:0000256" key="2">
    <source>
        <dbReference type="PROSITE-ProRule" id="PRU00335"/>
    </source>
</evidence>
<sequence length="227" mass="25174">MLRFTMTAVNRGTRSDRAKATRRRIVESAYGLFCELGYPATTMDAIAEAAGVAVQTVYYVFRTKAQLLRDVVEFAAAGEHDPPPVMSRPWMAQALAEESGARALAIVVEHGVDIYARVAPLRPAVQVATAQDPEIDAYWRAVTAGRRAGMERLIEHLAHHDQLAPGLTPQRAADILVVVNSHETFLGLTQECGWSVAEFKAWLYRTLCLQLLSDPEFDRPLIRDRAT</sequence>
<dbReference type="InterPro" id="IPR050109">
    <property type="entry name" value="HTH-type_TetR-like_transc_reg"/>
</dbReference>
<keyword evidence="1 2" id="KW-0238">DNA-binding</keyword>
<evidence type="ECO:0000256" key="1">
    <source>
        <dbReference type="ARBA" id="ARBA00023125"/>
    </source>
</evidence>
<dbReference type="InterPro" id="IPR009057">
    <property type="entry name" value="Homeodomain-like_sf"/>
</dbReference>
<name>A0A1H0WA93_9PSEU</name>
<dbReference type="Gene3D" id="1.10.357.10">
    <property type="entry name" value="Tetracycline Repressor, domain 2"/>
    <property type="match status" value="1"/>
</dbReference>
<dbReference type="AlphaFoldDB" id="A0A1H0WA93"/>
<gene>
    <name evidence="4" type="ORF">SAMN05192558_11927</name>
</gene>
<evidence type="ECO:0000259" key="3">
    <source>
        <dbReference type="PROSITE" id="PS50977"/>
    </source>
</evidence>
<evidence type="ECO:0000313" key="4">
    <source>
        <dbReference type="EMBL" id="SDP87451.1"/>
    </source>
</evidence>